<feature type="non-terminal residue" evidence="3">
    <location>
        <position position="432"/>
    </location>
</feature>
<dbReference type="Gene3D" id="1.25.10.10">
    <property type="entry name" value="Leucine-rich Repeat Variant"/>
    <property type="match status" value="2"/>
</dbReference>
<dbReference type="SMART" id="SM00567">
    <property type="entry name" value="EZ_HEAT"/>
    <property type="match status" value="3"/>
</dbReference>
<evidence type="ECO:0008006" key="5">
    <source>
        <dbReference type="Google" id="ProtNLM"/>
    </source>
</evidence>
<keyword evidence="4" id="KW-1185">Reference proteome</keyword>
<protein>
    <recommendedName>
        <fullName evidence="5">HEAT repeat domain-containing protein</fullName>
    </recommendedName>
</protein>
<proteinExistence type="predicted"/>
<dbReference type="InterPro" id="IPR004155">
    <property type="entry name" value="PBS_lyase_HEAT"/>
</dbReference>
<feature type="region of interest" description="Disordered" evidence="1">
    <location>
        <begin position="1"/>
        <end position="32"/>
    </location>
</feature>
<dbReference type="SUPFAM" id="SSF48371">
    <property type="entry name" value="ARM repeat"/>
    <property type="match status" value="1"/>
</dbReference>
<evidence type="ECO:0000313" key="3">
    <source>
        <dbReference type="EMBL" id="CAK9073558.1"/>
    </source>
</evidence>
<sequence length="432" mass="46530">MEIAQPCAVEKEKTEARKRRSRREARHQKGTTTAAPLWVARCAGREDRWVEESAARLSRAEALQGMELQEEHVPELLEWLCNPHPDGISSHVRRVAAELLGDVRTSELRVAEALRGALRSDEAELRKVAIQSLGKLHAHIDAIALALTDLDPTVRRAAAHALSGCGPRAAPSAAAQLGAPSAEARSAAQRALLEMRVEGEPGEEDGRRLQVLLPVLEPLLESGPPETMAAVHTVLERLRERIGGHGNQTRRTWAEDDACAAQKALHSALSLLDDPSESTRLAALCRLEASPPSDAAAGARLGMALQDDAEAVRAKAVQLLKGVPSECLQGALVVAEGLHQHPLQSVRRAAAAVLELDPARSDSLTRHVALLKDEDPNLRCAAAEALGEASKLKELEELGGRPLAQFLSLSIDPHWAVRLALAESLQRWSEAA</sequence>
<evidence type="ECO:0000256" key="1">
    <source>
        <dbReference type="SAM" id="MobiDB-lite"/>
    </source>
</evidence>
<dbReference type="Proteomes" id="UP001642484">
    <property type="component" value="Unassembled WGS sequence"/>
</dbReference>
<reference evidence="3 4" key="1">
    <citation type="submission" date="2024-02" db="EMBL/GenBank/DDBJ databases">
        <authorList>
            <person name="Chen Y."/>
            <person name="Shah S."/>
            <person name="Dougan E. K."/>
            <person name="Thang M."/>
            <person name="Chan C."/>
        </authorList>
    </citation>
    <scope>NUCLEOTIDE SEQUENCE [LARGE SCALE GENOMIC DNA]</scope>
</reference>
<dbReference type="EMBL" id="CAXAMN010007002">
    <property type="protein sequence ID" value="CAK9020000.1"/>
    <property type="molecule type" value="Genomic_DNA"/>
</dbReference>
<gene>
    <name evidence="2" type="ORF">CCMP2556_LOCUS13884</name>
    <name evidence="3" type="ORF">CCMP2556_LOCUS36225</name>
</gene>
<evidence type="ECO:0000313" key="4">
    <source>
        <dbReference type="Proteomes" id="UP001642484"/>
    </source>
</evidence>
<dbReference type="InterPro" id="IPR016024">
    <property type="entry name" value="ARM-type_fold"/>
</dbReference>
<evidence type="ECO:0000313" key="2">
    <source>
        <dbReference type="EMBL" id="CAK9020000.1"/>
    </source>
</evidence>
<dbReference type="InterPro" id="IPR011989">
    <property type="entry name" value="ARM-like"/>
</dbReference>
<dbReference type="Pfam" id="PF13646">
    <property type="entry name" value="HEAT_2"/>
    <property type="match status" value="1"/>
</dbReference>
<dbReference type="PANTHER" id="PTHR12697">
    <property type="entry name" value="PBS LYASE HEAT-LIKE PROTEIN"/>
    <property type="match status" value="1"/>
</dbReference>
<accession>A0ABP0PBY5</accession>
<name>A0ABP0PBY5_9DINO</name>
<organism evidence="3 4">
    <name type="scientific">Durusdinium trenchii</name>
    <dbReference type="NCBI Taxonomy" id="1381693"/>
    <lineage>
        <taxon>Eukaryota</taxon>
        <taxon>Sar</taxon>
        <taxon>Alveolata</taxon>
        <taxon>Dinophyceae</taxon>
        <taxon>Suessiales</taxon>
        <taxon>Symbiodiniaceae</taxon>
        <taxon>Durusdinium</taxon>
    </lineage>
</organism>
<feature type="compositionally biased region" description="Basic residues" evidence="1">
    <location>
        <begin position="16"/>
        <end position="29"/>
    </location>
</feature>
<comment type="caution">
    <text evidence="3">The sequence shown here is derived from an EMBL/GenBank/DDBJ whole genome shotgun (WGS) entry which is preliminary data.</text>
</comment>
<dbReference type="PANTHER" id="PTHR12697:SF38">
    <property type="entry name" value="PBS LYASE HEAT DOMAIN PROTEIN REPEAT-CONTAINING PROTEIN"/>
    <property type="match status" value="1"/>
</dbReference>
<dbReference type="EMBL" id="CAXAMN010022895">
    <property type="protein sequence ID" value="CAK9073558.1"/>
    <property type="molecule type" value="Genomic_DNA"/>
</dbReference>